<evidence type="ECO:0000256" key="5">
    <source>
        <dbReference type="ARBA" id="ARBA00022737"/>
    </source>
</evidence>
<feature type="domain" description="C2" evidence="13">
    <location>
        <begin position="695"/>
        <end position="827"/>
    </location>
</feature>
<feature type="compositionally biased region" description="Polar residues" evidence="11">
    <location>
        <begin position="915"/>
        <end position="927"/>
    </location>
</feature>
<reference evidence="15 16" key="1">
    <citation type="journal article" date="2016" name="Mol. Biol. Evol.">
        <title>Comparative Genomics of Early-Diverging Mushroom-Forming Fungi Provides Insights into the Origins of Lignocellulose Decay Capabilities.</title>
        <authorList>
            <person name="Nagy L.G."/>
            <person name="Riley R."/>
            <person name="Tritt A."/>
            <person name="Adam C."/>
            <person name="Daum C."/>
            <person name="Floudas D."/>
            <person name="Sun H."/>
            <person name="Yadav J.S."/>
            <person name="Pangilinan J."/>
            <person name="Larsson K.H."/>
            <person name="Matsuura K."/>
            <person name="Barry K."/>
            <person name="Labutti K."/>
            <person name="Kuo R."/>
            <person name="Ohm R.A."/>
            <person name="Bhattacharya S.S."/>
            <person name="Shirouzu T."/>
            <person name="Yoshinaga Y."/>
            <person name="Martin F.M."/>
            <person name="Grigoriev I.V."/>
            <person name="Hibbett D.S."/>
        </authorList>
    </citation>
    <scope>NUCLEOTIDE SEQUENCE [LARGE SCALE GENOMIC DNA]</scope>
    <source>
        <strain evidence="15 16">HHB12029</strain>
    </source>
</reference>
<feature type="compositionally biased region" description="Basic and acidic residues" evidence="11">
    <location>
        <begin position="49"/>
        <end position="59"/>
    </location>
</feature>
<evidence type="ECO:0000256" key="8">
    <source>
        <dbReference type="ARBA" id="ARBA00023055"/>
    </source>
</evidence>
<dbReference type="InterPro" id="IPR035892">
    <property type="entry name" value="C2_domain_sf"/>
</dbReference>
<protein>
    <submittedName>
        <fullName evidence="15">Tricalbin</fullName>
    </submittedName>
</protein>
<feature type="domain" description="C2" evidence="13">
    <location>
        <begin position="1292"/>
        <end position="1408"/>
    </location>
</feature>
<evidence type="ECO:0000256" key="4">
    <source>
        <dbReference type="ARBA" id="ARBA00022692"/>
    </source>
</evidence>
<dbReference type="Pfam" id="PF00168">
    <property type="entry name" value="C2"/>
    <property type="match status" value="5"/>
</dbReference>
<feature type="transmembrane region" description="Helical" evidence="12">
    <location>
        <begin position="179"/>
        <end position="200"/>
    </location>
</feature>
<keyword evidence="2" id="KW-0813">Transport</keyword>
<feature type="compositionally biased region" description="Low complexity" evidence="11">
    <location>
        <begin position="1431"/>
        <end position="1440"/>
    </location>
</feature>
<dbReference type="CDD" id="cd04044">
    <property type="entry name" value="C2A_Tricalbin-like"/>
    <property type="match status" value="1"/>
</dbReference>
<dbReference type="InterPro" id="IPR037765">
    <property type="entry name" value="C2B_Tricalbin"/>
</dbReference>
<evidence type="ECO:0000259" key="14">
    <source>
        <dbReference type="PROSITE" id="PS51847"/>
    </source>
</evidence>
<evidence type="ECO:0000256" key="10">
    <source>
        <dbReference type="ARBA" id="ARBA00023136"/>
    </source>
</evidence>
<keyword evidence="3" id="KW-0597">Phosphoprotein</keyword>
<proteinExistence type="predicted"/>
<keyword evidence="8" id="KW-0445">Lipid transport</keyword>
<dbReference type="CDD" id="cd04052">
    <property type="entry name" value="C2B_Tricalbin-like"/>
    <property type="match status" value="1"/>
</dbReference>
<feature type="domain" description="C2" evidence="13">
    <location>
        <begin position="565"/>
        <end position="690"/>
    </location>
</feature>
<evidence type="ECO:0000256" key="7">
    <source>
        <dbReference type="ARBA" id="ARBA00022989"/>
    </source>
</evidence>
<evidence type="ECO:0000256" key="12">
    <source>
        <dbReference type="SAM" id="Phobius"/>
    </source>
</evidence>
<name>A0A165PSV4_EXIGL</name>
<evidence type="ECO:0000256" key="6">
    <source>
        <dbReference type="ARBA" id="ARBA00022824"/>
    </source>
</evidence>
<feature type="transmembrane region" description="Helical" evidence="12">
    <location>
        <begin position="324"/>
        <end position="343"/>
    </location>
</feature>
<gene>
    <name evidence="15" type="ORF">EXIGLDRAFT_759745</name>
</gene>
<dbReference type="Pfam" id="PF25669">
    <property type="entry name" value="SMP_MUG190-like"/>
    <property type="match status" value="1"/>
</dbReference>
<dbReference type="PIRSF" id="PIRSF037232">
    <property type="entry name" value="Tricalbin"/>
    <property type="match status" value="1"/>
</dbReference>
<dbReference type="STRING" id="1314781.A0A165PSV4"/>
<dbReference type="GO" id="GO:0005789">
    <property type="term" value="C:endoplasmic reticulum membrane"/>
    <property type="evidence" value="ECO:0007669"/>
    <property type="project" value="UniProtKB-SubCell"/>
</dbReference>
<dbReference type="InterPro" id="IPR000008">
    <property type="entry name" value="C2_dom"/>
</dbReference>
<dbReference type="Pfam" id="PF24920">
    <property type="entry name" value="C2_TCB1"/>
    <property type="match status" value="1"/>
</dbReference>
<evidence type="ECO:0000256" key="1">
    <source>
        <dbReference type="ARBA" id="ARBA00004586"/>
    </source>
</evidence>
<dbReference type="CDD" id="cd21678">
    <property type="entry name" value="SMP_TCB"/>
    <property type="match status" value="1"/>
</dbReference>
<dbReference type="InterPro" id="IPR037762">
    <property type="entry name" value="C2C_Tricalbin"/>
</dbReference>
<feature type="region of interest" description="Disordered" evidence="11">
    <location>
        <begin position="1"/>
        <end position="59"/>
    </location>
</feature>
<dbReference type="PANTHER" id="PTHR46980:SF2">
    <property type="entry name" value="TRICALBIN-1-RELATED"/>
    <property type="match status" value="1"/>
</dbReference>
<evidence type="ECO:0000313" key="16">
    <source>
        <dbReference type="Proteomes" id="UP000077266"/>
    </source>
</evidence>
<evidence type="ECO:0000313" key="15">
    <source>
        <dbReference type="EMBL" id="KZW02621.1"/>
    </source>
</evidence>
<dbReference type="GO" id="GO:0008289">
    <property type="term" value="F:lipid binding"/>
    <property type="evidence" value="ECO:0007669"/>
    <property type="project" value="UniProtKB-KW"/>
</dbReference>
<dbReference type="SMART" id="SM00239">
    <property type="entry name" value="C2"/>
    <property type="match status" value="5"/>
</dbReference>
<dbReference type="PROSITE" id="PS50004">
    <property type="entry name" value="C2"/>
    <property type="match status" value="5"/>
</dbReference>
<dbReference type="PANTHER" id="PTHR46980">
    <property type="entry name" value="TRICALBIN-1-RELATED"/>
    <property type="match status" value="1"/>
</dbReference>
<sequence>MASSIPKGYSMANGADSPAPLQNGNGNAKVHQFDPEATPQQKAAAAGQGRDELKPANGPLKRDFVAKEVAIDTGKGAQVAPTITIDDADAEPASAADQTSPVPGAYPTGPAAKIPDWYKVGWRAVAQLDKDVPEGEERDRSILDAYIGEAYYGEWWHNAAIICVAVVFTHFLTLFRMGWGWIIIVLAFCSTYYTTSIARVRARARSDIQRELVKMRLSSPGDFETADWMNNFLDRFWLIYEPILSATIVSSVDQVLSASTPAFLDSIRLSTFTLGTRAPRIDRVHTFPRTEDDIVMMDWGFSFTPNDVSDLTPRQAASRVNPKIVLAIRVGKGLATAAMPILLEDLAFSGLMRIKMKLMTSFPHVQVVDLSFMEKPVFDYVLKPLGGETFGFDIGNIPGLSSFIRETVHSVLGPMMYDPNVFTLNLEQMLSGAPIDAAIGVVQVYVRNASGLKGSKIGGGAPDPYVSLSINKRKEMAKTKHRPNSTNPTWNEVKFILVQNLTEPLTFTVMDYNDHRKDTEMGVAQFELAQLNEDATREGVSMKIMKEGKERGDLLCDVSYFPVLKPIAVDGKEEPLPETKSGIVRLVIHQAKDLDTTKSMSGDLNPFAKVFLGAAGSSPIHATPRFKHTNSPVWESATEFLCADRTASVITVDVIDDRDFLKDPVVGHISVKLNDLLHAKEEGQGRDWWPLTHCKSGKLRMSAEWKPLNMAGSLSGADQYAPPIGIIRLWVKKATDVKNVEAGLGGKSDPYLRVLINNVTKARTEVVNNNLSPEWDTILYVPVHHLKEILILEAMDYQHLTKDRSLGIVELRVQDLAQESGDIKYPYSSTGKQEQSAPIKVEGGAFKGALHFSAEFVPAMHLKGVKFQSHGNELENAVARADEEGSDNGSESGKRAVTPPQITASHAVGEEDNASVPTSPTSATGTVDTGKDKATKPAEDEGIELSVDELFEHQSGVVVFDVISGQLPKKSRLEILLDDGYWPAFGTTKARSNNAKWDQVGEGFIKELDFGKIWLRLNENDEGEKEDIIAQFKFDAKPFLQTCLTGESTFTLKDNEARDVASVVIAAKYIPVDFKLEPRESVNNQGVLRVTLVEGKEIHGADRSGKSDPFVVFSLGDQKVYKSEVIKKTLAPQWKESFEVMIPSRVAGGLTMEIFDWNQFEGSKSLGTADIPLDDLEPFIGVDRTYQLNHAKHGEKGEIRLQLLFQPEIIAKQRKATSAVGSAGRAMTQVGGFPGAAGKGVVQGIGGVAKGAKGVFKRGDHTPKSSLDVPAFDLTPATPTNASAGQASFPVGSGANAFPTTGDPGAGPYMESGVLRVSVRSAKDLSQDEDVKPYAVLKVGGKEQKTKHSKGPSVDWEESFTFNAGPDTKTLNIGVFDYSRFGKDKLLGDADVEIWRHLTPSSGVASADVSVELTEGQGLVQLRLEFEKGGSVARSASSASFDYGSPSRFSIRKRPSNMPSDADSHKS</sequence>
<evidence type="ECO:0000256" key="2">
    <source>
        <dbReference type="ARBA" id="ARBA00022448"/>
    </source>
</evidence>
<keyword evidence="5" id="KW-0677">Repeat</keyword>
<keyword evidence="10 12" id="KW-0472">Membrane</keyword>
<evidence type="ECO:0000256" key="11">
    <source>
        <dbReference type="SAM" id="MobiDB-lite"/>
    </source>
</evidence>
<accession>A0A165PSV4</accession>
<dbReference type="OrthoDB" id="1029639at2759"/>
<dbReference type="InterPro" id="IPR037761">
    <property type="entry name" value="C2A_Tricalbin"/>
</dbReference>
<feature type="domain" description="C2" evidence="13">
    <location>
        <begin position="1068"/>
        <end position="1186"/>
    </location>
</feature>
<keyword evidence="4 12" id="KW-0812">Transmembrane</keyword>
<feature type="region of interest" description="Disordered" evidence="11">
    <location>
        <begin position="905"/>
        <end position="938"/>
    </location>
</feature>
<feature type="compositionally biased region" description="Basic and acidic residues" evidence="11">
    <location>
        <begin position="929"/>
        <end position="938"/>
    </location>
</feature>
<dbReference type="Proteomes" id="UP000077266">
    <property type="component" value="Unassembled WGS sequence"/>
</dbReference>
<dbReference type="GO" id="GO:0061817">
    <property type="term" value="P:endoplasmic reticulum-plasma membrane tethering"/>
    <property type="evidence" value="ECO:0007669"/>
    <property type="project" value="InterPro"/>
</dbReference>
<comment type="subcellular location">
    <subcellularLocation>
        <location evidence="1">Endoplasmic reticulum membrane</location>
    </subcellularLocation>
</comment>
<dbReference type="InParanoid" id="A0A165PSV4"/>
<keyword evidence="9" id="KW-0446">Lipid-binding</keyword>
<dbReference type="InterPro" id="IPR037756">
    <property type="entry name" value="C2D_Tricalbin"/>
</dbReference>
<feature type="domain" description="C2" evidence="13">
    <location>
        <begin position="423"/>
        <end position="541"/>
    </location>
</feature>
<feature type="domain" description="SMP-LTD" evidence="14">
    <location>
        <begin position="222"/>
        <end position="427"/>
    </location>
</feature>
<dbReference type="EMBL" id="KV425887">
    <property type="protein sequence ID" value="KZW02621.1"/>
    <property type="molecule type" value="Genomic_DNA"/>
</dbReference>
<dbReference type="CDD" id="cd04045">
    <property type="entry name" value="C2C_Tricalbin-like"/>
    <property type="match status" value="1"/>
</dbReference>
<keyword evidence="6" id="KW-0256">Endoplasmic reticulum</keyword>
<dbReference type="GO" id="GO:0071944">
    <property type="term" value="C:cell periphery"/>
    <property type="evidence" value="ECO:0007669"/>
    <property type="project" value="UniProtKB-ARBA"/>
</dbReference>
<feature type="region of interest" description="Disordered" evidence="11">
    <location>
        <begin position="881"/>
        <end position="900"/>
    </location>
</feature>
<dbReference type="InterPro" id="IPR017147">
    <property type="entry name" value="Tricalbin"/>
</dbReference>
<evidence type="ECO:0000256" key="3">
    <source>
        <dbReference type="ARBA" id="ARBA00022553"/>
    </source>
</evidence>
<feature type="transmembrane region" description="Helical" evidence="12">
    <location>
        <begin position="155"/>
        <end position="173"/>
    </location>
</feature>
<dbReference type="PROSITE" id="PS51847">
    <property type="entry name" value="SMP"/>
    <property type="match status" value="1"/>
</dbReference>
<dbReference type="CDD" id="cd04040">
    <property type="entry name" value="C2D_Tricalbin-like"/>
    <property type="match status" value="1"/>
</dbReference>
<evidence type="ECO:0000256" key="9">
    <source>
        <dbReference type="ARBA" id="ARBA00023121"/>
    </source>
</evidence>
<organism evidence="15 16">
    <name type="scientific">Exidia glandulosa HHB12029</name>
    <dbReference type="NCBI Taxonomy" id="1314781"/>
    <lineage>
        <taxon>Eukaryota</taxon>
        <taxon>Fungi</taxon>
        <taxon>Dikarya</taxon>
        <taxon>Basidiomycota</taxon>
        <taxon>Agaricomycotina</taxon>
        <taxon>Agaricomycetes</taxon>
        <taxon>Auriculariales</taxon>
        <taxon>Exidiaceae</taxon>
        <taxon>Exidia</taxon>
    </lineage>
</organism>
<evidence type="ECO:0000259" key="13">
    <source>
        <dbReference type="PROSITE" id="PS50004"/>
    </source>
</evidence>
<dbReference type="GO" id="GO:0006869">
    <property type="term" value="P:lipid transport"/>
    <property type="evidence" value="ECO:0007669"/>
    <property type="project" value="UniProtKB-KW"/>
</dbReference>
<dbReference type="InterPro" id="IPR052455">
    <property type="entry name" value="Tricalbin_domain"/>
</dbReference>
<dbReference type="InterPro" id="IPR031468">
    <property type="entry name" value="SMP_LBD"/>
</dbReference>
<dbReference type="FunCoup" id="A0A165PSV4">
    <property type="interactions" value="24"/>
</dbReference>
<dbReference type="CDD" id="cd00030">
    <property type="entry name" value="C2"/>
    <property type="match status" value="1"/>
</dbReference>
<feature type="region of interest" description="Disordered" evidence="11">
    <location>
        <begin position="1430"/>
        <end position="1467"/>
    </location>
</feature>
<keyword evidence="16" id="KW-1185">Reference proteome</keyword>
<keyword evidence="7 12" id="KW-1133">Transmembrane helix</keyword>
<dbReference type="Gene3D" id="2.60.40.150">
    <property type="entry name" value="C2 domain"/>
    <property type="match status" value="5"/>
</dbReference>
<dbReference type="SUPFAM" id="SSF49562">
    <property type="entry name" value="C2 domain (Calcium/lipid-binding domain, CaLB)"/>
    <property type="match status" value="5"/>
</dbReference>
<dbReference type="InterPro" id="IPR056910">
    <property type="entry name" value="TCB1-3_C2"/>
</dbReference>